<sequence length="128" mass="14257">MKYKIQYSSIVRKMIRFAILLTVVCASVSAFSIQDKEVHRPPHFNIQDIEELQSPPKFGVLVKESNSSSNLVHCTATSCCASGQVCGANYSCLDGKTLEKCLTSSWDSMLTHSLLLKEISLRSRFLLP</sequence>
<name>A0A9P0H9S7_NEZVI</name>
<protein>
    <submittedName>
        <fullName evidence="1">Uncharacterized protein</fullName>
    </submittedName>
</protein>
<dbReference type="AlphaFoldDB" id="A0A9P0H9S7"/>
<evidence type="ECO:0000313" key="1">
    <source>
        <dbReference type="EMBL" id="CAH1397896.1"/>
    </source>
</evidence>
<evidence type="ECO:0000313" key="2">
    <source>
        <dbReference type="Proteomes" id="UP001152798"/>
    </source>
</evidence>
<gene>
    <name evidence="1" type="ORF">NEZAVI_LOCUS7645</name>
</gene>
<dbReference type="Proteomes" id="UP001152798">
    <property type="component" value="Chromosome 4"/>
</dbReference>
<reference evidence="1" key="1">
    <citation type="submission" date="2022-01" db="EMBL/GenBank/DDBJ databases">
        <authorList>
            <person name="King R."/>
        </authorList>
    </citation>
    <scope>NUCLEOTIDE SEQUENCE</scope>
</reference>
<dbReference type="EMBL" id="OV725080">
    <property type="protein sequence ID" value="CAH1397896.1"/>
    <property type="molecule type" value="Genomic_DNA"/>
</dbReference>
<accession>A0A9P0H9S7</accession>
<proteinExistence type="predicted"/>
<organism evidence="1 2">
    <name type="scientific">Nezara viridula</name>
    <name type="common">Southern green stink bug</name>
    <name type="synonym">Cimex viridulus</name>
    <dbReference type="NCBI Taxonomy" id="85310"/>
    <lineage>
        <taxon>Eukaryota</taxon>
        <taxon>Metazoa</taxon>
        <taxon>Ecdysozoa</taxon>
        <taxon>Arthropoda</taxon>
        <taxon>Hexapoda</taxon>
        <taxon>Insecta</taxon>
        <taxon>Pterygota</taxon>
        <taxon>Neoptera</taxon>
        <taxon>Paraneoptera</taxon>
        <taxon>Hemiptera</taxon>
        <taxon>Heteroptera</taxon>
        <taxon>Panheteroptera</taxon>
        <taxon>Pentatomomorpha</taxon>
        <taxon>Pentatomoidea</taxon>
        <taxon>Pentatomidae</taxon>
        <taxon>Pentatominae</taxon>
        <taxon>Nezara</taxon>
    </lineage>
</organism>
<keyword evidence="2" id="KW-1185">Reference proteome</keyword>